<proteinExistence type="predicted"/>
<dbReference type="GO" id="GO:0005096">
    <property type="term" value="F:GTPase activator activity"/>
    <property type="evidence" value="ECO:0007669"/>
    <property type="project" value="UniProtKB-KW"/>
</dbReference>
<dbReference type="PANTHER" id="PTHR24113">
    <property type="entry name" value="RAN GTPASE-ACTIVATING PROTEIN 1"/>
    <property type="match status" value="1"/>
</dbReference>
<organism evidence="5 6">
    <name type="scientific">Gibberella intermedia</name>
    <name type="common">Bulb rot disease fungus</name>
    <name type="synonym">Fusarium proliferatum</name>
    <dbReference type="NCBI Taxonomy" id="948311"/>
    <lineage>
        <taxon>Eukaryota</taxon>
        <taxon>Fungi</taxon>
        <taxon>Dikarya</taxon>
        <taxon>Ascomycota</taxon>
        <taxon>Pezizomycotina</taxon>
        <taxon>Sordariomycetes</taxon>
        <taxon>Hypocreomycetidae</taxon>
        <taxon>Hypocreales</taxon>
        <taxon>Nectriaceae</taxon>
        <taxon>Fusarium</taxon>
        <taxon>Fusarium fujikuroi species complex</taxon>
    </lineage>
</organism>
<feature type="compositionally biased region" description="Basic and acidic residues" evidence="4">
    <location>
        <begin position="380"/>
        <end position="391"/>
    </location>
</feature>
<dbReference type="CDD" id="cd00116">
    <property type="entry name" value="LRR_RI"/>
    <property type="match status" value="1"/>
</dbReference>
<dbReference type="GO" id="GO:0005634">
    <property type="term" value="C:nucleus"/>
    <property type="evidence" value="ECO:0007669"/>
    <property type="project" value="TreeGrafter"/>
</dbReference>
<dbReference type="GO" id="GO:0031267">
    <property type="term" value="F:small GTPase binding"/>
    <property type="evidence" value="ECO:0007669"/>
    <property type="project" value="TreeGrafter"/>
</dbReference>
<evidence type="ECO:0000256" key="3">
    <source>
        <dbReference type="ARBA" id="ARBA00022737"/>
    </source>
</evidence>
<dbReference type="GO" id="GO:0048471">
    <property type="term" value="C:perinuclear region of cytoplasm"/>
    <property type="evidence" value="ECO:0007669"/>
    <property type="project" value="TreeGrafter"/>
</dbReference>
<dbReference type="Proteomes" id="UP000251714">
    <property type="component" value="Unassembled WGS sequence"/>
</dbReference>
<dbReference type="InterPro" id="IPR027038">
    <property type="entry name" value="RanGap"/>
</dbReference>
<gene>
    <name evidence="5" type="ORF">FPRO05_11592</name>
</gene>
<dbReference type="InterPro" id="IPR032675">
    <property type="entry name" value="LRR_dom_sf"/>
</dbReference>
<feature type="compositionally biased region" description="Acidic residues" evidence="4">
    <location>
        <begin position="352"/>
        <end position="379"/>
    </location>
</feature>
<dbReference type="SMART" id="SM00368">
    <property type="entry name" value="LRR_RI"/>
    <property type="match status" value="7"/>
</dbReference>
<comment type="caution">
    <text evidence="5">The sequence shown here is derived from an EMBL/GenBank/DDBJ whole genome shotgun (WGS) entry which is preliminary data.</text>
</comment>
<evidence type="ECO:0000256" key="2">
    <source>
        <dbReference type="ARBA" id="ARBA00022614"/>
    </source>
</evidence>
<reference evidence="5 6" key="1">
    <citation type="submission" date="2017-12" db="EMBL/GenBank/DDBJ databases">
        <title>Genome sequence of the mycotoxigenic crop pathogen Fusarium proliferatum, strain ITEM 2341 from Date Palm.</title>
        <authorList>
            <person name="Almiman B.F."/>
            <person name="Shittu T.A."/>
            <person name="Muthumeenakshi S."/>
            <person name="Baroncelli R."/>
            <person name="Sreenivasaprasada S."/>
        </authorList>
    </citation>
    <scope>NUCLEOTIDE SEQUENCE [LARGE SCALE GENOMIC DNA]</scope>
    <source>
        <strain evidence="5 6">ITEM 2341</strain>
    </source>
</reference>
<keyword evidence="2" id="KW-0433">Leucine-rich repeat</keyword>
<keyword evidence="1" id="KW-0343">GTPase activation</keyword>
<evidence type="ECO:0000313" key="6">
    <source>
        <dbReference type="Proteomes" id="UP000251714"/>
    </source>
</evidence>
<dbReference type="EMBL" id="PKMI01000018">
    <property type="protein sequence ID" value="RBA16257.1"/>
    <property type="molecule type" value="Genomic_DNA"/>
</dbReference>
<evidence type="ECO:0000313" key="5">
    <source>
        <dbReference type="EMBL" id="RBA16257.1"/>
    </source>
</evidence>
<name>A0A365N635_GIBIN</name>
<feature type="region of interest" description="Disordered" evidence="4">
    <location>
        <begin position="352"/>
        <end position="402"/>
    </location>
</feature>
<evidence type="ECO:0008006" key="7">
    <source>
        <dbReference type="Google" id="ProtNLM"/>
    </source>
</evidence>
<dbReference type="AlphaFoldDB" id="A0A365N635"/>
<sequence length="418" mass="45425">MASSDKIFSLEGKGLKLDTAEDLEPHIAPLRSADVEEVRILGNTLGVGACKLLGEVLATKKNLRVANFADIFTGRLLSEIPDAISSLLTSVLNLPKLNTVNLNDNAFGLNVQAPLVAFLAAHVPLQHLYLNNNGMGPHAGILIADALSELHAKKEAARKEGKEVPDLETVICGRNRLENGSMTAWAKAYKLHNKIKVIKMVQNGIRQEGISHLLAEGLSHASKLEVLDLQDNTFTVTGARALSKVVANWTSLQELGVGDSLLGAKGGVLVADALAKGKNAKLETLRLQYNEITSKGIKAFAIAAKDGLPALKRIEINGNILTEDDESIPVLQELLEERKEKFGGDIVNEDEWGVDELEGLEEPDSDAEEEEEEEEEIEPEDRAEKLIKEAEEAQEEPVIPVKDKEVDELAKKLEKTGI</sequence>
<evidence type="ECO:0000256" key="1">
    <source>
        <dbReference type="ARBA" id="ARBA00022468"/>
    </source>
</evidence>
<keyword evidence="3" id="KW-0677">Repeat</keyword>
<accession>A0A365N635</accession>
<evidence type="ECO:0000256" key="4">
    <source>
        <dbReference type="SAM" id="MobiDB-lite"/>
    </source>
</evidence>
<dbReference type="GO" id="GO:0005829">
    <property type="term" value="C:cytosol"/>
    <property type="evidence" value="ECO:0007669"/>
    <property type="project" value="TreeGrafter"/>
</dbReference>
<dbReference type="SUPFAM" id="SSF52047">
    <property type="entry name" value="RNI-like"/>
    <property type="match status" value="1"/>
</dbReference>
<dbReference type="GO" id="GO:0006913">
    <property type="term" value="P:nucleocytoplasmic transport"/>
    <property type="evidence" value="ECO:0007669"/>
    <property type="project" value="TreeGrafter"/>
</dbReference>
<dbReference type="Gene3D" id="3.80.10.10">
    <property type="entry name" value="Ribonuclease Inhibitor"/>
    <property type="match status" value="1"/>
</dbReference>
<protein>
    <recommendedName>
        <fullName evidence="7">Ran GTPase-activating protein 1</fullName>
    </recommendedName>
</protein>
<dbReference type="Pfam" id="PF13516">
    <property type="entry name" value="LRR_6"/>
    <property type="match status" value="2"/>
</dbReference>
<dbReference type="PANTHER" id="PTHR24113:SF12">
    <property type="entry name" value="RAN GTPASE-ACTIVATING PROTEIN 1"/>
    <property type="match status" value="1"/>
</dbReference>
<dbReference type="InterPro" id="IPR001611">
    <property type="entry name" value="Leu-rich_rpt"/>
</dbReference>